<proteinExistence type="inferred from homology"/>
<organism evidence="2">
    <name type="scientific">Oryza nivara</name>
    <name type="common">Indian wild rice</name>
    <name type="synonym">Oryza sativa f. spontanea</name>
    <dbReference type="NCBI Taxonomy" id="4536"/>
    <lineage>
        <taxon>Eukaryota</taxon>
        <taxon>Viridiplantae</taxon>
        <taxon>Streptophyta</taxon>
        <taxon>Embryophyta</taxon>
        <taxon>Tracheophyta</taxon>
        <taxon>Spermatophyta</taxon>
        <taxon>Magnoliopsida</taxon>
        <taxon>Liliopsida</taxon>
        <taxon>Poales</taxon>
        <taxon>Poaceae</taxon>
        <taxon>BOP clade</taxon>
        <taxon>Oryzoideae</taxon>
        <taxon>Oryzeae</taxon>
        <taxon>Oryzinae</taxon>
        <taxon>Oryza</taxon>
    </lineage>
</organism>
<protein>
    <submittedName>
        <fullName evidence="2">Uncharacterized protein</fullName>
    </submittedName>
</protein>
<keyword evidence="3" id="KW-1185">Reference proteome</keyword>
<dbReference type="GO" id="GO:0006886">
    <property type="term" value="P:intracellular protein transport"/>
    <property type="evidence" value="ECO:0007669"/>
    <property type="project" value="InterPro"/>
</dbReference>
<dbReference type="InterPro" id="IPR028934">
    <property type="entry name" value="Vps26-related"/>
</dbReference>
<reference evidence="2" key="2">
    <citation type="submission" date="2018-04" db="EMBL/GenBank/DDBJ databases">
        <title>OnivRS2 (Oryza nivara Reference Sequence Version 2).</title>
        <authorList>
            <person name="Zhang J."/>
            <person name="Kudrna D."/>
            <person name="Lee S."/>
            <person name="Talag J."/>
            <person name="Rajasekar S."/>
            <person name="Welchert J."/>
            <person name="Hsing Y.-I."/>
            <person name="Wing R.A."/>
        </authorList>
    </citation>
    <scope>NUCLEOTIDE SEQUENCE [LARGE SCALE GENOMIC DNA]</scope>
    <source>
        <strain evidence="2">SL10</strain>
    </source>
</reference>
<dbReference type="AlphaFoldDB" id="A0A0E0J4H4"/>
<evidence type="ECO:0000313" key="2">
    <source>
        <dbReference type="EnsemblPlants" id="ONIVA11G20290.2"/>
    </source>
</evidence>
<name>A0A0E0J4H4_ORYNI</name>
<dbReference type="EnsemblPlants" id="ONIVA11G20290.2">
    <property type="protein sequence ID" value="ONIVA11G20290.2"/>
    <property type="gene ID" value="ONIVA11G20290"/>
</dbReference>
<sequence>MNYIIGAFKAPCDVFITFADERSRKQVAIKKDNGKTLMVPAFQSLETIAGEVSVAPVPGKRVEHQGVKIELLGQIELYHERGHFYDFTSLGLISYVRNYTPLPSINNSIKMEVGIEDCLHIEFEYSKSKYHLKDVIVGKIYFLLVRIKIKNMELEIRRRESTGSGPGTYIETETLAKFELMDGAPVRGESIPVRLFLTPYELTPTYRNINNKFNVKYYLNLVLVDEEDRRYFKQQEITMYRLQETPQSS</sequence>
<dbReference type="Gramene" id="ONIVA11G20290.2">
    <property type="protein sequence ID" value="ONIVA11G20290.2"/>
    <property type="gene ID" value="ONIVA11G20290"/>
</dbReference>
<dbReference type="Pfam" id="PF03643">
    <property type="entry name" value="Vps26"/>
    <property type="match status" value="2"/>
</dbReference>
<accession>A0A0E0J4H4</accession>
<dbReference type="Proteomes" id="UP000006591">
    <property type="component" value="Chromosome 11"/>
</dbReference>
<dbReference type="PANTHER" id="PTHR12233">
    <property type="entry name" value="VACUOLAR PROTEIN SORTING 26 RELATED"/>
    <property type="match status" value="1"/>
</dbReference>
<dbReference type="InterPro" id="IPR014752">
    <property type="entry name" value="Arrestin-like_C"/>
</dbReference>
<dbReference type="Gene3D" id="2.60.40.640">
    <property type="match status" value="2"/>
</dbReference>
<comment type="similarity">
    <text evidence="1">Belongs to the VPS26 family.</text>
</comment>
<evidence type="ECO:0000313" key="3">
    <source>
        <dbReference type="Proteomes" id="UP000006591"/>
    </source>
</evidence>
<dbReference type="FunFam" id="2.60.40.640:FF:000006">
    <property type="entry name" value="Vacuolar protein sorting-associated protein 26"/>
    <property type="match status" value="1"/>
</dbReference>
<dbReference type="HOGENOM" id="CLU_031077_1_1_1"/>
<evidence type="ECO:0000256" key="1">
    <source>
        <dbReference type="ARBA" id="ARBA00009100"/>
    </source>
</evidence>
<reference evidence="2" key="1">
    <citation type="submission" date="2015-04" db="UniProtKB">
        <authorList>
            <consortium name="EnsemblPlants"/>
        </authorList>
    </citation>
    <scope>IDENTIFICATION</scope>
    <source>
        <strain evidence="2">SL10</strain>
    </source>
</reference>